<evidence type="ECO:0000256" key="2">
    <source>
        <dbReference type="SAM" id="SignalP"/>
    </source>
</evidence>
<gene>
    <name evidence="3" type="ORF">CDAR_273521</name>
</gene>
<evidence type="ECO:0000313" key="3">
    <source>
        <dbReference type="EMBL" id="GIY77030.1"/>
    </source>
</evidence>
<keyword evidence="2" id="KW-0732">Signal</keyword>
<feature type="signal peptide" evidence="2">
    <location>
        <begin position="1"/>
        <end position="17"/>
    </location>
</feature>
<feature type="region of interest" description="Disordered" evidence="1">
    <location>
        <begin position="72"/>
        <end position="109"/>
    </location>
</feature>
<organism evidence="3 4">
    <name type="scientific">Caerostris darwini</name>
    <dbReference type="NCBI Taxonomy" id="1538125"/>
    <lineage>
        <taxon>Eukaryota</taxon>
        <taxon>Metazoa</taxon>
        <taxon>Ecdysozoa</taxon>
        <taxon>Arthropoda</taxon>
        <taxon>Chelicerata</taxon>
        <taxon>Arachnida</taxon>
        <taxon>Araneae</taxon>
        <taxon>Araneomorphae</taxon>
        <taxon>Entelegynae</taxon>
        <taxon>Araneoidea</taxon>
        <taxon>Araneidae</taxon>
        <taxon>Caerostris</taxon>
    </lineage>
</organism>
<feature type="compositionally biased region" description="Low complexity" evidence="1">
    <location>
        <begin position="76"/>
        <end position="86"/>
    </location>
</feature>
<reference evidence="3 4" key="1">
    <citation type="submission" date="2021-06" db="EMBL/GenBank/DDBJ databases">
        <title>Caerostris darwini draft genome.</title>
        <authorList>
            <person name="Kono N."/>
            <person name="Arakawa K."/>
        </authorList>
    </citation>
    <scope>NUCLEOTIDE SEQUENCE [LARGE SCALE GENOMIC DNA]</scope>
</reference>
<accession>A0AAV4W4N8</accession>
<feature type="chain" id="PRO_5043764054" description="Secreted protein" evidence="2">
    <location>
        <begin position="18"/>
        <end position="109"/>
    </location>
</feature>
<evidence type="ECO:0000256" key="1">
    <source>
        <dbReference type="SAM" id="MobiDB-lite"/>
    </source>
</evidence>
<dbReference type="AlphaFoldDB" id="A0AAV4W4N8"/>
<keyword evidence="4" id="KW-1185">Reference proteome</keyword>
<proteinExistence type="predicted"/>
<dbReference type="EMBL" id="BPLQ01014068">
    <property type="protein sequence ID" value="GIY77030.1"/>
    <property type="molecule type" value="Genomic_DNA"/>
</dbReference>
<sequence length="109" mass="12090">MASFSFFPLLITSPTISATVGSRCIDPRGNEIQKQMKCFVLFIQMFGENEMTWGHFASLRQAVFRTRIPPGVNQLSLGSSRNYSSSTHSGKELSYSTREAKGQGNEMSS</sequence>
<protein>
    <recommendedName>
        <fullName evidence="5">Secreted protein</fullName>
    </recommendedName>
</protein>
<dbReference type="Proteomes" id="UP001054837">
    <property type="component" value="Unassembled WGS sequence"/>
</dbReference>
<evidence type="ECO:0000313" key="4">
    <source>
        <dbReference type="Proteomes" id="UP001054837"/>
    </source>
</evidence>
<evidence type="ECO:0008006" key="5">
    <source>
        <dbReference type="Google" id="ProtNLM"/>
    </source>
</evidence>
<name>A0AAV4W4N8_9ARAC</name>
<comment type="caution">
    <text evidence="3">The sequence shown here is derived from an EMBL/GenBank/DDBJ whole genome shotgun (WGS) entry which is preliminary data.</text>
</comment>